<keyword evidence="2" id="KW-0812">Transmembrane</keyword>
<organism evidence="3 4">
    <name type="scientific">Pandoraea pulmonicola</name>
    <dbReference type="NCBI Taxonomy" id="93221"/>
    <lineage>
        <taxon>Bacteria</taxon>
        <taxon>Pseudomonadati</taxon>
        <taxon>Pseudomonadota</taxon>
        <taxon>Betaproteobacteria</taxon>
        <taxon>Burkholderiales</taxon>
        <taxon>Burkholderiaceae</taxon>
        <taxon>Pandoraea</taxon>
    </lineage>
</organism>
<dbReference type="RefSeq" id="WP_157118190.1">
    <property type="nucleotide sequence ID" value="NZ_CP010310.2"/>
</dbReference>
<reference evidence="3 4" key="1">
    <citation type="submission" date="2018-06" db="EMBL/GenBank/DDBJ databases">
        <authorList>
            <consortium name="Pathogen Informatics"/>
            <person name="Doyle S."/>
        </authorList>
    </citation>
    <scope>NUCLEOTIDE SEQUENCE [LARGE SCALE GENOMIC DNA]</scope>
    <source>
        <strain evidence="3 4">NCTC13159</strain>
    </source>
</reference>
<accession>A0AAJ4ZBH1</accession>
<feature type="region of interest" description="Disordered" evidence="1">
    <location>
        <begin position="1"/>
        <end position="25"/>
    </location>
</feature>
<name>A0AAJ4ZBH1_PANPU</name>
<feature type="transmembrane region" description="Helical" evidence="2">
    <location>
        <begin position="55"/>
        <end position="77"/>
    </location>
</feature>
<sequence>MRHAPASAASAPPASMPPSDPDTRENARVTIDFPVAPDELQLHTRSIHRLNGAGCASGLIGLLCTVLGVAGFAGGAYLCLDAASEVDEGVGEKSNLWVAYAAGGTMVGAAVLSISAGLHQVCACLDKRRQATNAVRSLSLSAHYATTEGRGHDFV</sequence>
<keyword evidence="2" id="KW-1133">Transmembrane helix</keyword>
<feature type="transmembrane region" description="Helical" evidence="2">
    <location>
        <begin position="97"/>
        <end position="119"/>
    </location>
</feature>
<dbReference type="Proteomes" id="UP000254589">
    <property type="component" value="Unassembled WGS sequence"/>
</dbReference>
<evidence type="ECO:0000313" key="4">
    <source>
        <dbReference type="Proteomes" id="UP000254589"/>
    </source>
</evidence>
<evidence type="ECO:0000256" key="2">
    <source>
        <dbReference type="SAM" id="Phobius"/>
    </source>
</evidence>
<comment type="caution">
    <text evidence="3">The sequence shown here is derived from an EMBL/GenBank/DDBJ whole genome shotgun (WGS) entry which is preliminary data.</text>
</comment>
<protein>
    <submittedName>
        <fullName evidence="3">Uncharacterized protein</fullName>
    </submittedName>
</protein>
<keyword evidence="2" id="KW-0472">Membrane</keyword>
<gene>
    <name evidence="3" type="ORF">NCTC13159_01748</name>
</gene>
<dbReference type="EMBL" id="UGSJ01000001">
    <property type="protein sequence ID" value="SUA90265.1"/>
    <property type="molecule type" value="Genomic_DNA"/>
</dbReference>
<proteinExistence type="predicted"/>
<dbReference type="AlphaFoldDB" id="A0AAJ4ZBH1"/>
<evidence type="ECO:0000313" key="3">
    <source>
        <dbReference type="EMBL" id="SUA90265.1"/>
    </source>
</evidence>
<evidence type="ECO:0000256" key="1">
    <source>
        <dbReference type="SAM" id="MobiDB-lite"/>
    </source>
</evidence>
<feature type="compositionally biased region" description="Low complexity" evidence="1">
    <location>
        <begin position="1"/>
        <end position="13"/>
    </location>
</feature>